<feature type="region of interest" description="Disordered" evidence="6">
    <location>
        <begin position="246"/>
        <end position="284"/>
    </location>
</feature>
<feature type="compositionally biased region" description="Basic residues" evidence="6">
    <location>
        <begin position="525"/>
        <end position="536"/>
    </location>
</feature>
<keyword evidence="3 5" id="KW-0863">Zinc-finger</keyword>
<dbReference type="Proteomes" id="UP000193144">
    <property type="component" value="Unassembled WGS sequence"/>
</dbReference>
<dbReference type="GO" id="GO:0008270">
    <property type="term" value="F:zinc ion binding"/>
    <property type="evidence" value="ECO:0007669"/>
    <property type="project" value="UniProtKB-KW"/>
</dbReference>
<feature type="region of interest" description="Disordered" evidence="6">
    <location>
        <begin position="1"/>
        <end position="21"/>
    </location>
</feature>
<feature type="domain" description="C2H2-type" evidence="7">
    <location>
        <begin position="456"/>
        <end position="482"/>
    </location>
</feature>
<evidence type="ECO:0000259" key="7">
    <source>
        <dbReference type="PROSITE" id="PS50157"/>
    </source>
</evidence>
<dbReference type="Gene3D" id="3.30.420.10">
    <property type="entry name" value="Ribonuclease H-like superfamily/Ribonuclease H"/>
    <property type="match status" value="1"/>
</dbReference>
<feature type="compositionally biased region" description="Polar residues" evidence="6">
    <location>
        <begin position="425"/>
        <end position="439"/>
    </location>
</feature>
<proteinExistence type="predicted"/>
<evidence type="ECO:0000256" key="4">
    <source>
        <dbReference type="ARBA" id="ARBA00022833"/>
    </source>
</evidence>
<dbReference type="Gene3D" id="3.30.160.60">
    <property type="entry name" value="Classic Zinc Finger"/>
    <property type="match status" value="1"/>
</dbReference>
<dbReference type="PROSITE" id="PS50157">
    <property type="entry name" value="ZINC_FINGER_C2H2_2"/>
    <property type="match status" value="3"/>
</dbReference>
<evidence type="ECO:0000313" key="9">
    <source>
        <dbReference type="Proteomes" id="UP000193144"/>
    </source>
</evidence>
<dbReference type="InterPro" id="IPR012337">
    <property type="entry name" value="RNaseH-like_sf"/>
</dbReference>
<dbReference type="OrthoDB" id="16516at2759"/>
<feature type="region of interest" description="Disordered" evidence="6">
    <location>
        <begin position="508"/>
        <end position="551"/>
    </location>
</feature>
<dbReference type="GO" id="GO:0000977">
    <property type="term" value="F:RNA polymerase II transcription regulatory region sequence-specific DNA binding"/>
    <property type="evidence" value="ECO:0007669"/>
    <property type="project" value="TreeGrafter"/>
</dbReference>
<dbReference type="PANTHER" id="PTHR24409">
    <property type="entry name" value="ZINC FINGER PROTEIN 142"/>
    <property type="match status" value="1"/>
</dbReference>
<name>A0A1Y1ZPZ6_9PLEO</name>
<evidence type="ECO:0000256" key="2">
    <source>
        <dbReference type="ARBA" id="ARBA00022737"/>
    </source>
</evidence>
<keyword evidence="4" id="KW-0862">Zinc</keyword>
<dbReference type="InterPro" id="IPR013087">
    <property type="entry name" value="Znf_C2H2_type"/>
</dbReference>
<sequence length="887" mass="96746">MLAPIPEKSPTHFDPSLSPALHTSASQDGEYCHVCKQSFGSQYAYNRHWLGCKAPTTKGDNPSQPKQARGASYSYEVVKEKEMVRQEKINVHFQPERTPTMRTSASGDAEYCDICEQTFGSRFQFDRHWLSCQPPAVKESSPTLSSAPAEEGAKQDEKLKKWKANMKQAMAGMMKMEALEHRIDKNHQEREQDELIDLDLALMPSGQGNVSSLSVADASKPVPAAQSALSVEESLLVAADATETAVASPTEGKAAPKSLAEAAKPIPATRSDSTVKDPLPIAPDSTEAATANHLKGRAAAKSLVEASKPIQLAVTKAQNTPKPAASRSIKCGVAHCGKSFTSETSLDHHKIDLHKHGAIPTVRLPSHQPAVMKTQNTPKSASLKSFKCGVGGCQKAFTSEAAVKNHKIDSHDTIPVVRLPSHQPTVTKAQNTPNPSAVKNTPVPAAVKNRPNPGAIKCDVAHCGMSFRSEAALNVHKIDAHAIGGRGLDIHGKDAWMLPQATRQVLAQAGALKSSSGGGPSSPRGRGKTSGKKTSARGRMPTTPAGLSGQKQLPHPLASTIVVPMPLVGGPEDRLQGEEVREKIMRLLLQEDVKIHNNGKITCCGINWTRIGVAKQYDVVGMFSKLCYLPEALQYSEYVPAPTTFKDEYTADYPVGDFKLSPEHFNTRPALGAVALSCSRVLLANGLQEVVKVAAIDVVSCRILMNYLVCTDPKALVHDWRTKNTGMSSWVDVEAARQAGYKVFKGWEAARAALWKYIDKQTIIVGYNLRADLDALRMIHGRSVDVIKLIEKAADGPLTKQQVSLESLCRDLLITHLITHPTFGRQRQKMGKDEITRLPAGHWRHRLIVHKILPPFRNELYQVIKNVNEMRSRAERKYPGYQKCKVC</sequence>
<feature type="domain" description="C2H2-type" evidence="7">
    <location>
        <begin position="329"/>
        <end position="354"/>
    </location>
</feature>
<protein>
    <recommendedName>
        <fullName evidence="7">C2H2-type domain-containing protein</fullName>
    </recommendedName>
</protein>
<evidence type="ECO:0000256" key="5">
    <source>
        <dbReference type="PROSITE-ProRule" id="PRU00042"/>
    </source>
</evidence>
<feature type="region of interest" description="Disordered" evidence="6">
    <location>
        <begin position="425"/>
        <end position="450"/>
    </location>
</feature>
<dbReference type="AlphaFoldDB" id="A0A1Y1ZPZ6"/>
<dbReference type="EMBL" id="MCFA01000052">
    <property type="protein sequence ID" value="ORY12320.1"/>
    <property type="molecule type" value="Genomic_DNA"/>
</dbReference>
<dbReference type="PANTHER" id="PTHR24409:SF295">
    <property type="entry name" value="AZ2-RELATED"/>
    <property type="match status" value="1"/>
</dbReference>
<feature type="region of interest" description="Disordered" evidence="6">
    <location>
        <begin position="136"/>
        <end position="156"/>
    </location>
</feature>
<dbReference type="GO" id="GO:0000981">
    <property type="term" value="F:DNA-binding transcription factor activity, RNA polymerase II-specific"/>
    <property type="evidence" value="ECO:0007669"/>
    <property type="project" value="TreeGrafter"/>
</dbReference>
<dbReference type="STRING" id="1231657.A0A1Y1ZPZ6"/>
<evidence type="ECO:0000256" key="1">
    <source>
        <dbReference type="ARBA" id="ARBA00022723"/>
    </source>
</evidence>
<organism evidence="8 9">
    <name type="scientific">Clohesyomyces aquaticus</name>
    <dbReference type="NCBI Taxonomy" id="1231657"/>
    <lineage>
        <taxon>Eukaryota</taxon>
        <taxon>Fungi</taxon>
        <taxon>Dikarya</taxon>
        <taxon>Ascomycota</taxon>
        <taxon>Pezizomycotina</taxon>
        <taxon>Dothideomycetes</taxon>
        <taxon>Pleosporomycetidae</taxon>
        <taxon>Pleosporales</taxon>
        <taxon>Lindgomycetaceae</taxon>
        <taxon>Clohesyomyces</taxon>
    </lineage>
</organism>
<accession>A0A1Y1ZPZ6</accession>
<reference evidence="8 9" key="1">
    <citation type="submission" date="2016-07" db="EMBL/GenBank/DDBJ databases">
        <title>Pervasive Adenine N6-methylation of Active Genes in Fungi.</title>
        <authorList>
            <consortium name="DOE Joint Genome Institute"/>
            <person name="Mondo S.J."/>
            <person name="Dannebaum R.O."/>
            <person name="Kuo R.C."/>
            <person name="Labutti K."/>
            <person name="Haridas S."/>
            <person name="Kuo A."/>
            <person name="Salamov A."/>
            <person name="Ahrendt S.R."/>
            <person name="Lipzen A."/>
            <person name="Sullivan W."/>
            <person name="Andreopoulos W.B."/>
            <person name="Clum A."/>
            <person name="Lindquist E."/>
            <person name="Daum C."/>
            <person name="Ramamoorthy G.K."/>
            <person name="Gryganskyi A."/>
            <person name="Culley D."/>
            <person name="Magnuson J.K."/>
            <person name="James T.Y."/>
            <person name="O'Malley M.A."/>
            <person name="Stajich J.E."/>
            <person name="Spatafora J.W."/>
            <person name="Visel A."/>
            <person name="Grigoriev I.V."/>
        </authorList>
    </citation>
    <scope>NUCLEOTIDE SEQUENCE [LARGE SCALE GENOMIC DNA]</scope>
    <source>
        <strain evidence="8 9">CBS 115471</strain>
    </source>
</reference>
<dbReference type="SMART" id="SM00355">
    <property type="entry name" value="ZnF_C2H2"/>
    <property type="match status" value="5"/>
</dbReference>
<evidence type="ECO:0000256" key="3">
    <source>
        <dbReference type="ARBA" id="ARBA00022771"/>
    </source>
</evidence>
<gene>
    <name evidence="8" type="ORF">BCR34DRAFT_563910</name>
</gene>
<dbReference type="GO" id="GO:0005634">
    <property type="term" value="C:nucleus"/>
    <property type="evidence" value="ECO:0007669"/>
    <property type="project" value="TreeGrafter"/>
</dbReference>
<dbReference type="PROSITE" id="PS00028">
    <property type="entry name" value="ZINC_FINGER_C2H2_1"/>
    <property type="match status" value="3"/>
</dbReference>
<evidence type="ECO:0000256" key="6">
    <source>
        <dbReference type="SAM" id="MobiDB-lite"/>
    </source>
</evidence>
<dbReference type="CDD" id="cd06137">
    <property type="entry name" value="DEDDh_RNase"/>
    <property type="match status" value="1"/>
</dbReference>
<dbReference type="InterPro" id="IPR036397">
    <property type="entry name" value="RNaseH_sf"/>
</dbReference>
<comment type="caution">
    <text evidence="8">The sequence shown here is derived from an EMBL/GenBank/DDBJ whole genome shotgun (WGS) entry which is preliminary data.</text>
</comment>
<feature type="domain" description="C2H2-type" evidence="7">
    <location>
        <begin position="386"/>
        <end position="411"/>
    </location>
</feature>
<dbReference type="SUPFAM" id="SSF53098">
    <property type="entry name" value="Ribonuclease H-like"/>
    <property type="match status" value="1"/>
</dbReference>
<keyword evidence="1" id="KW-0479">Metal-binding</keyword>
<evidence type="ECO:0000313" key="8">
    <source>
        <dbReference type="EMBL" id="ORY12320.1"/>
    </source>
</evidence>
<keyword evidence="9" id="KW-1185">Reference proteome</keyword>
<keyword evidence="2" id="KW-0677">Repeat</keyword>